<gene>
    <name evidence="10" type="primary">Orc2_1</name>
</gene>
<comment type="function">
    <text evidence="6">Component of the origin recognition complex (ORC) that binds origins of replication. DNA-binding is ATP-dependent. ORC is required to assemble the pre-replication complex necessary to initiate DNA replication.</text>
</comment>
<evidence type="ECO:0000256" key="3">
    <source>
        <dbReference type="ARBA" id="ARBA00019080"/>
    </source>
</evidence>
<organism evidence="10">
    <name type="scientific">Melanaphis sacchari</name>
    <dbReference type="NCBI Taxonomy" id="742174"/>
    <lineage>
        <taxon>Eukaryota</taxon>
        <taxon>Metazoa</taxon>
        <taxon>Ecdysozoa</taxon>
        <taxon>Arthropoda</taxon>
        <taxon>Hexapoda</taxon>
        <taxon>Insecta</taxon>
        <taxon>Pterygota</taxon>
        <taxon>Neoptera</taxon>
        <taxon>Paraneoptera</taxon>
        <taxon>Hemiptera</taxon>
        <taxon>Sternorrhyncha</taxon>
        <taxon>Aphidomorpha</taxon>
        <taxon>Aphidoidea</taxon>
        <taxon>Aphididae</taxon>
        <taxon>Aphidini</taxon>
        <taxon>Melanaphis</taxon>
    </lineage>
</organism>
<dbReference type="Pfam" id="PF04084">
    <property type="entry name" value="RecA-like_ORC2"/>
    <property type="match status" value="1"/>
</dbReference>
<accession>A0A2H8TVW7</accession>
<dbReference type="InterPro" id="IPR007220">
    <property type="entry name" value="ORC2"/>
</dbReference>
<dbReference type="Pfam" id="PF24882">
    <property type="entry name" value="WHD_ORC2"/>
    <property type="match status" value="1"/>
</dbReference>
<dbReference type="InterPro" id="IPR056773">
    <property type="entry name" value="WHD_ORC2"/>
</dbReference>
<evidence type="ECO:0000256" key="1">
    <source>
        <dbReference type="ARBA" id="ARBA00004123"/>
    </source>
</evidence>
<proteinExistence type="inferred from homology"/>
<dbReference type="GO" id="GO:0005664">
    <property type="term" value="C:nuclear origin of replication recognition complex"/>
    <property type="evidence" value="ECO:0007669"/>
    <property type="project" value="UniProtKB-UniRule"/>
</dbReference>
<keyword evidence="5 6" id="KW-0539">Nucleus</keyword>
<evidence type="ECO:0000256" key="6">
    <source>
        <dbReference type="RuleBase" id="RU368084"/>
    </source>
</evidence>
<dbReference type="GO" id="GO:0003688">
    <property type="term" value="F:DNA replication origin binding"/>
    <property type="evidence" value="ECO:0007669"/>
    <property type="project" value="UniProtKB-UniRule"/>
</dbReference>
<dbReference type="AlphaFoldDB" id="A0A2H8TVW7"/>
<comment type="similarity">
    <text evidence="2 6">Belongs to the ORC2 family.</text>
</comment>
<evidence type="ECO:0000259" key="8">
    <source>
        <dbReference type="Pfam" id="PF04084"/>
    </source>
</evidence>
<dbReference type="OrthoDB" id="20198at2759"/>
<keyword evidence="4 6" id="KW-0235">DNA replication</keyword>
<evidence type="ECO:0000256" key="5">
    <source>
        <dbReference type="ARBA" id="ARBA00023242"/>
    </source>
</evidence>
<evidence type="ECO:0000313" key="10">
    <source>
        <dbReference type="EMBL" id="MBW17308.1"/>
    </source>
</evidence>
<evidence type="ECO:0000256" key="7">
    <source>
        <dbReference type="SAM" id="MobiDB-lite"/>
    </source>
</evidence>
<feature type="domain" description="Origin recognition complex subunit 2 winged-helix" evidence="9">
    <location>
        <begin position="380"/>
        <end position="435"/>
    </location>
</feature>
<sequence>MNYLLLPASLRVTDDTSDHETPKKLKKLHTTNSSEHVSPKTPRTVRKRIAKGIVHQKFEQLNEFNDSDYSISDETDSDSSIYKSPKTVQPENTHISLRRSMRKKEVPFIYKSDEYFLSKSAKSVKKSKTSDNTLKLLKNPILDKEQVDQLSGNSYTKHDKNIKKMYKDIISNFPYWLYLLREGFNILLYGLGSKRQIINEFRTSMLAEESVLVINGFFPGLTMKEILESITIDLLELDSHPGSTELAIQQIEEKLKLKTSEHIFILINNLDGVELQNHKAQHVLSRISSLKKVHLIASMDKVNSALMFDNTKLGDYNFIWMDCTNFLPFTVETNFIQSLMVKNIGTQHSFSGLNNVFKSLTSNAKSILLLLIKDRIENKNDKRYGGVPFSTLYHWCRQRFLVSTDLALRSQLTEFVDHEIVKWKRDADVLYVPVDVDVLVQFYKLNEEDDE</sequence>
<feature type="compositionally biased region" description="Basic and acidic residues" evidence="7">
    <location>
        <begin position="13"/>
        <end position="23"/>
    </location>
</feature>
<dbReference type="InterPro" id="IPR056772">
    <property type="entry name" value="RecA-like_ORC2"/>
</dbReference>
<feature type="region of interest" description="Disordered" evidence="7">
    <location>
        <begin position="13"/>
        <end position="44"/>
    </location>
</feature>
<protein>
    <recommendedName>
        <fullName evidence="3 6">Origin recognition complex subunit 2</fullName>
    </recommendedName>
</protein>
<name>A0A2H8TVW7_9HEMI</name>
<reference evidence="10" key="1">
    <citation type="submission" date="2017-10" db="EMBL/GenBank/DDBJ databases">
        <title>Transcriptome Assembly of Sugarcane Aphid Adults.</title>
        <authorList>
            <person name="Scully E.D."/>
            <person name="Palmer N.A."/>
            <person name="Geib S.M."/>
            <person name="Sarath G."/>
            <person name="Sattler S.E."/>
        </authorList>
    </citation>
    <scope>NUCLEOTIDE SEQUENCE</scope>
    <source>
        <tissue evidence="10">Whole body</tissue>
    </source>
</reference>
<dbReference type="PANTHER" id="PTHR14052">
    <property type="entry name" value="ORIGIN RECOGNITION COMPLEX SUBUNIT 2"/>
    <property type="match status" value="1"/>
</dbReference>
<evidence type="ECO:0000256" key="2">
    <source>
        <dbReference type="ARBA" id="ARBA00007421"/>
    </source>
</evidence>
<dbReference type="PANTHER" id="PTHR14052:SF0">
    <property type="entry name" value="ORIGIN RECOGNITION COMPLEX SUBUNIT 2"/>
    <property type="match status" value="1"/>
</dbReference>
<evidence type="ECO:0000256" key="4">
    <source>
        <dbReference type="ARBA" id="ARBA00022705"/>
    </source>
</evidence>
<comment type="subunit">
    <text evidence="6">Component of the origin recognition complex (ORC).</text>
</comment>
<dbReference type="EMBL" id="GFXV01005503">
    <property type="protein sequence ID" value="MBW17308.1"/>
    <property type="molecule type" value="Transcribed_RNA"/>
</dbReference>
<dbReference type="GO" id="GO:0006260">
    <property type="term" value="P:DNA replication"/>
    <property type="evidence" value="ECO:0007669"/>
    <property type="project" value="UniProtKB-UniRule"/>
</dbReference>
<comment type="subcellular location">
    <subcellularLocation>
        <location evidence="1 6">Nucleus</location>
    </subcellularLocation>
</comment>
<feature type="domain" description="Origin recognition complex subunit 2 RecA-like" evidence="8">
    <location>
        <begin position="162"/>
        <end position="323"/>
    </location>
</feature>
<evidence type="ECO:0000259" key="9">
    <source>
        <dbReference type="Pfam" id="PF24882"/>
    </source>
</evidence>